<dbReference type="AlphaFoldDB" id="A0A392MXH7"/>
<dbReference type="EMBL" id="LXQA010022240">
    <property type="protein sequence ID" value="MCH92237.1"/>
    <property type="molecule type" value="Genomic_DNA"/>
</dbReference>
<reference evidence="1 2" key="1">
    <citation type="journal article" date="2018" name="Front. Plant Sci.">
        <title>Red Clover (Trifolium pratense) and Zigzag Clover (T. medium) - A Picture of Genomic Similarities and Differences.</title>
        <authorList>
            <person name="Dluhosova J."/>
            <person name="Istvanek J."/>
            <person name="Nedelnik J."/>
            <person name="Repkova J."/>
        </authorList>
    </citation>
    <scope>NUCLEOTIDE SEQUENCE [LARGE SCALE GENOMIC DNA]</scope>
    <source>
        <strain evidence="2">cv. 10/8</strain>
        <tissue evidence="1">Leaf</tissue>
    </source>
</reference>
<sequence length="183" mass="21052">MEEDESSLLGVLRESIAIFSILMDLKIKFSMNTRHKANFGCLQATHARDFLLAIIIDGLGQHMSRVEYRTILKYRLMIPLFPIDEVFPVCRKACLDNFEEHAVHCRELPGFKYKHNFVRDVLFDIFRHAGVYVQKEASVNFLTNPHEGRLTLRLVDVMVYGWIDSKTCMCGLDCDFATCGIKG</sequence>
<keyword evidence="2" id="KW-1185">Reference proteome</keyword>
<name>A0A392MXH7_9FABA</name>
<dbReference type="PANTHER" id="PTHR48462:SF1">
    <property type="entry name" value="PROTEIN, PUTATIVE-RELATED"/>
    <property type="match status" value="1"/>
</dbReference>
<dbReference type="Proteomes" id="UP000265520">
    <property type="component" value="Unassembled WGS sequence"/>
</dbReference>
<protein>
    <submittedName>
        <fullName evidence="1">Auxilin-like protein</fullName>
    </submittedName>
</protein>
<dbReference type="PANTHER" id="PTHR48462">
    <property type="entry name" value="PROTEIN, PUTATIVE-RELATED"/>
    <property type="match status" value="1"/>
</dbReference>
<gene>
    <name evidence="1" type="ORF">A2U01_0013174</name>
</gene>
<accession>A0A392MXH7</accession>
<organism evidence="1 2">
    <name type="scientific">Trifolium medium</name>
    <dbReference type="NCBI Taxonomy" id="97028"/>
    <lineage>
        <taxon>Eukaryota</taxon>
        <taxon>Viridiplantae</taxon>
        <taxon>Streptophyta</taxon>
        <taxon>Embryophyta</taxon>
        <taxon>Tracheophyta</taxon>
        <taxon>Spermatophyta</taxon>
        <taxon>Magnoliopsida</taxon>
        <taxon>eudicotyledons</taxon>
        <taxon>Gunneridae</taxon>
        <taxon>Pentapetalae</taxon>
        <taxon>rosids</taxon>
        <taxon>fabids</taxon>
        <taxon>Fabales</taxon>
        <taxon>Fabaceae</taxon>
        <taxon>Papilionoideae</taxon>
        <taxon>50 kb inversion clade</taxon>
        <taxon>NPAAA clade</taxon>
        <taxon>Hologalegina</taxon>
        <taxon>IRL clade</taxon>
        <taxon>Trifolieae</taxon>
        <taxon>Trifolium</taxon>
    </lineage>
</organism>
<proteinExistence type="predicted"/>
<evidence type="ECO:0000313" key="2">
    <source>
        <dbReference type="Proteomes" id="UP000265520"/>
    </source>
</evidence>
<comment type="caution">
    <text evidence="1">The sequence shown here is derived from an EMBL/GenBank/DDBJ whole genome shotgun (WGS) entry which is preliminary data.</text>
</comment>
<evidence type="ECO:0000313" key="1">
    <source>
        <dbReference type="EMBL" id="MCH92237.1"/>
    </source>
</evidence>